<feature type="binding site" evidence="8">
    <location>
        <begin position="27"/>
        <end position="29"/>
    </location>
    <ligand>
        <name>GTP</name>
        <dbReference type="ChEBI" id="CHEBI:37565"/>
    </ligand>
</feature>
<dbReference type="PANTHER" id="PTHR19136:SF81">
    <property type="entry name" value="MOLYBDENUM COFACTOR GUANYLYLTRANSFERASE"/>
    <property type="match status" value="1"/>
</dbReference>
<evidence type="ECO:0000256" key="2">
    <source>
        <dbReference type="ARBA" id="ARBA00022679"/>
    </source>
</evidence>
<dbReference type="SUPFAM" id="SSF53448">
    <property type="entry name" value="Nucleotide-diphospho-sugar transferases"/>
    <property type="match status" value="1"/>
</dbReference>
<keyword evidence="1 8" id="KW-0963">Cytoplasm</keyword>
<dbReference type="PANTHER" id="PTHR19136">
    <property type="entry name" value="MOLYBDENUM COFACTOR GUANYLYLTRANSFERASE"/>
    <property type="match status" value="1"/>
</dbReference>
<reference evidence="10 11" key="1">
    <citation type="submission" date="2023-07" db="EMBL/GenBank/DDBJ databases">
        <title>Sequencing the genomes of 1000 actinobacteria strains.</title>
        <authorList>
            <person name="Klenk H.-P."/>
        </authorList>
    </citation>
    <scope>NUCLEOTIDE SEQUENCE [LARGE SCALE GENOMIC DNA]</scope>
    <source>
        <strain evidence="10 11">GD13</strain>
    </source>
</reference>
<keyword evidence="3 8" id="KW-0479">Metal-binding</keyword>
<feature type="binding site" evidence="8">
    <location>
        <position position="40"/>
    </location>
    <ligand>
        <name>GTP</name>
        <dbReference type="ChEBI" id="CHEBI:37565"/>
    </ligand>
</feature>
<dbReference type="Proteomes" id="UP001240447">
    <property type="component" value="Unassembled WGS sequence"/>
</dbReference>
<dbReference type="CDD" id="cd02503">
    <property type="entry name" value="MobA"/>
    <property type="match status" value="1"/>
</dbReference>
<comment type="domain">
    <text evidence="8">The N-terminal domain determines nucleotide recognition and specific binding, while the C-terminal domain determines the specific binding to the target protein.</text>
</comment>
<evidence type="ECO:0000256" key="1">
    <source>
        <dbReference type="ARBA" id="ARBA00022490"/>
    </source>
</evidence>
<dbReference type="RefSeq" id="WP_181641564.1">
    <property type="nucleotide sequence ID" value="NZ_CCXJ01000093.1"/>
</dbReference>
<evidence type="ECO:0000313" key="11">
    <source>
        <dbReference type="Proteomes" id="UP001240447"/>
    </source>
</evidence>
<evidence type="ECO:0000259" key="9">
    <source>
        <dbReference type="Pfam" id="PF12804"/>
    </source>
</evidence>
<evidence type="ECO:0000256" key="6">
    <source>
        <dbReference type="ARBA" id="ARBA00023134"/>
    </source>
</evidence>
<keyword evidence="4 8" id="KW-0547">Nucleotide-binding</keyword>
<evidence type="ECO:0000256" key="8">
    <source>
        <dbReference type="HAMAP-Rule" id="MF_00316"/>
    </source>
</evidence>
<comment type="caution">
    <text evidence="8">Lacks conserved residue(s) required for the propagation of feature annotation.</text>
</comment>
<keyword evidence="6 8" id="KW-0342">GTP-binding</keyword>
<name>A0ABT9NLD5_9ACTN</name>
<sequence>MDPVEPRGAGLPQVAGDQPARVAAVVLAGGGAVRLGGVDKHALEIGGRTLLDRVLDVLTPPVEDVVVVGPEVRTHRPVLFTREDPPGGGPAAGLVAGIATLERLRGSLPDRVVALAVDMPMVTTATIDRLLQALDADPGADGVLLVDAGGRRQPLCAAYRAASLLSAVPAGRESTYGLAMRRLLFGLRLVEVPARAHEAADVDTWEDLRELRQRVAPDDPDV</sequence>
<comment type="caution">
    <text evidence="10">The sequence shown here is derived from an EMBL/GenBank/DDBJ whole genome shotgun (WGS) entry which is preliminary data.</text>
</comment>
<keyword evidence="5 8" id="KW-0460">Magnesium</keyword>
<accession>A0ABT9NLD5</accession>
<proteinExistence type="inferred from homology"/>
<feature type="binding site" evidence="8">
    <location>
        <position position="118"/>
    </location>
    <ligand>
        <name>Mg(2+)</name>
        <dbReference type="ChEBI" id="CHEBI:18420"/>
    </ligand>
</feature>
<dbReference type="Gene3D" id="3.90.550.10">
    <property type="entry name" value="Spore Coat Polysaccharide Biosynthesis Protein SpsA, Chain A"/>
    <property type="match status" value="1"/>
</dbReference>
<feature type="domain" description="MobA-like NTP transferase" evidence="9">
    <location>
        <begin position="24"/>
        <end position="170"/>
    </location>
</feature>
<comment type="catalytic activity">
    <reaction evidence="8">
        <text>Mo-molybdopterin + GTP + H(+) = Mo-molybdopterin guanine dinucleotide + diphosphate</text>
        <dbReference type="Rhea" id="RHEA:34243"/>
        <dbReference type="ChEBI" id="CHEBI:15378"/>
        <dbReference type="ChEBI" id="CHEBI:33019"/>
        <dbReference type="ChEBI" id="CHEBI:37565"/>
        <dbReference type="ChEBI" id="CHEBI:71302"/>
        <dbReference type="ChEBI" id="CHEBI:71310"/>
        <dbReference type="EC" id="2.7.7.77"/>
    </reaction>
</comment>
<dbReference type="EC" id="2.7.7.77" evidence="8"/>
<evidence type="ECO:0000256" key="7">
    <source>
        <dbReference type="ARBA" id="ARBA00023150"/>
    </source>
</evidence>
<evidence type="ECO:0000256" key="3">
    <source>
        <dbReference type="ARBA" id="ARBA00022723"/>
    </source>
</evidence>
<keyword evidence="2 8" id="KW-0808">Transferase</keyword>
<dbReference type="EMBL" id="JAUSQM010000001">
    <property type="protein sequence ID" value="MDP9821208.1"/>
    <property type="molecule type" value="Genomic_DNA"/>
</dbReference>
<keyword evidence="7 8" id="KW-0501">Molybdenum cofactor biosynthesis</keyword>
<evidence type="ECO:0000313" key="10">
    <source>
        <dbReference type="EMBL" id="MDP9821208.1"/>
    </source>
</evidence>
<protein>
    <recommendedName>
        <fullName evidence="8">Probable molybdenum cofactor guanylyltransferase</fullName>
        <shortName evidence="8">MoCo guanylyltransferase</shortName>
        <ecNumber evidence="8">2.7.7.77</ecNumber>
    </recommendedName>
    <alternativeName>
        <fullName evidence="8">GTP:molybdopterin guanylyltransferase</fullName>
    </alternativeName>
    <alternativeName>
        <fullName evidence="8">Mo-MPT guanylyltransferase</fullName>
    </alternativeName>
    <alternativeName>
        <fullName evidence="8">Molybdopterin guanylyltransferase</fullName>
    </alternativeName>
    <alternativeName>
        <fullName evidence="8">Molybdopterin-guanine dinucleotide synthase</fullName>
        <shortName evidence="8">MGD synthase</shortName>
    </alternativeName>
</protein>
<evidence type="ECO:0000256" key="4">
    <source>
        <dbReference type="ARBA" id="ARBA00022741"/>
    </source>
</evidence>
<dbReference type="InterPro" id="IPR025877">
    <property type="entry name" value="MobA-like_NTP_Trfase"/>
</dbReference>
<gene>
    <name evidence="8" type="primary">mobA</name>
    <name evidence="10" type="ORF">J2S59_001017</name>
</gene>
<comment type="function">
    <text evidence="8">Transfers a GMP moiety from GTP to Mo-molybdopterin (Mo-MPT) cofactor (Moco or molybdenum cofactor) to form Mo-molybdopterin guanine dinucleotide (Mo-MGD) cofactor.</text>
</comment>
<comment type="cofactor">
    <cofactor evidence="8">
        <name>Mg(2+)</name>
        <dbReference type="ChEBI" id="CHEBI:18420"/>
    </cofactor>
</comment>
<dbReference type="HAMAP" id="MF_00316">
    <property type="entry name" value="MobA"/>
    <property type="match status" value="1"/>
</dbReference>
<comment type="similarity">
    <text evidence="8">Belongs to the MobA family.</text>
</comment>
<dbReference type="Pfam" id="PF12804">
    <property type="entry name" value="NTP_transf_3"/>
    <property type="match status" value="1"/>
</dbReference>
<keyword evidence="11" id="KW-1185">Reference proteome</keyword>
<feature type="binding site" evidence="8">
    <location>
        <position position="118"/>
    </location>
    <ligand>
        <name>GTP</name>
        <dbReference type="ChEBI" id="CHEBI:37565"/>
    </ligand>
</feature>
<evidence type="ECO:0000256" key="5">
    <source>
        <dbReference type="ARBA" id="ARBA00022842"/>
    </source>
</evidence>
<dbReference type="InterPro" id="IPR013482">
    <property type="entry name" value="Molybde_CF_guanTrfase"/>
</dbReference>
<comment type="subcellular location">
    <subcellularLocation>
        <location evidence="8">Cytoplasm</location>
    </subcellularLocation>
</comment>
<dbReference type="InterPro" id="IPR029044">
    <property type="entry name" value="Nucleotide-diphossugar_trans"/>
</dbReference>
<organism evidence="10 11">
    <name type="scientific">Nocardioides massiliensis</name>
    <dbReference type="NCBI Taxonomy" id="1325935"/>
    <lineage>
        <taxon>Bacteria</taxon>
        <taxon>Bacillati</taxon>
        <taxon>Actinomycetota</taxon>
        <taxon>Actinomycetes</taxon>
        <taxon>Propionibacteriales</taxon>
        <taxon>Nocardioidaceae</taxon>
        <taxon>Nocardioides</taxon>
    </lineage>
</organism>